<organism evidence="1 2">
    <name type="scientific">Orchesella dallaii</name>
    <dbReference type="NCBI Taxonomy" id="48710"/>
    <lineage>
        <taxon>Eukaryota</taxon>
        <taxon>Metazoa</taxon>
        <taxon>Ecdysozoa</taxon>
        <taxon>Arthropoda</taxon>
        <taxon>Hexapoda</taxon>
        <taxon>Collembola</taxon>
        <taxon>Entomobryomorpha</taxon>
        <taxon>Entomobryoidea</taxon>
        <taxon>Orchesellidae</taxon>
        <taxon>Orchesellinae</taxon>
        <taxon>Orchesella</taxon>
    </lineage>
</organism>
<sequence length="56" mass="6530">PVLLVEFFRTSVVDKDEDDADDDMMRSHNITATETQLPFRIPKIKLSGLFDEEQFE</sequence>
<protein>
    <submittedName>
        <fullName evidence="1">Uncharacterized protein</fullName>
    </submittedName>
</protein>
<feature type="non-terminal residue" evidence="1">
    <location>
        <position position="1"/>
    </location>
</feature>
<keyword evidence="2" id="KW-1185">Reference proteome</keyword>
<comment type="caution">
    <text evidence="1">The sequence shown here is derived from an EMBL/GenBank/DDBJ whole genome shotgun (WGS) entry which is preliminary data.</text>
</comment>
<evidence type="ECO:0000313" key="2">
    <source>
        <dbReference type="Proteomes" id="UP001642540"/>
    </source>
</evidence>
<reference evidence="1 2" key="1">
    <citation type="submission" date="2024-08" db="EMBL/GenBank/DDBJ databases">
        <authorList>
            <person name="Cucini C."/>
            <person name="Frati F."/>
        </authorList>
    </citation>
    <scope>NUCLEOTIDE SEQUENCE [LARGE SCALE GENOMIC DNA]</scope>
</reference>
<evidence type="ECO:0000313" key="1">
    <source>
        <dbReference type="EMBL" id="CAL8070391.1"/>
    </source>
</evidence>
<gene>
    <name evidence="1" type="ORF">ODALV1_LOCUS1218</name>
</gene>
<dbReference type="EMBL" id="CAXLJM020000004">
    <property type="protein sequence ID" value="CAL8070391.1"/>
    <property type="molecule type" value="Genomic_DNA"/>
</dbReference>
<dbReference type="Proteomes" id="UP001642540">
    <property type="component" value="Unassembled WGS sequence"/>
</dbReference>
<accession>A0ABP1PMY3</accession>
<name>A0ABP1PMY3_9HEXA</name>
<proteinExistence type="predicted"/>